<dbReference type="AlphaFoldDB" id="A0A2T5V5N4"/>
<accession>A0A2T5V5N4</accession>
<dbReference type="InterPro" id="IPR038352">
    <property type="entry name" value="Imelysin_sf"/>
</dbReference>
<dbReference type="CDD" id="cd14659">
    <property type="entry name" value="Imelysin-like_IPPA"/>
    <property type="match status" value="1"/>
</dbReference>
<sequence length="364" mass="39551">MPTPLMRTGLALAAALCLCGAARADGTDDHHRFVENAIDGYIRPEFRRFADSLHVLDERIGAFCSAPDVAGYDNMRGAYSDALAGFARVTFLRFGPLVEDHRLERLLFWPDRKSIGRRQAEQAVRERDDSVLTVESLKGKSVAMQGLLALEPVLFDDARESLLSGGADAEFRCGYADAIGDNLVSISDGIATEWEAPDGYAALLLAPGPDNIAFRSDQEAASQVLGGLTTGLQIVRDQWIGPILGQGPGKPKPRMALFRRSGNSLVMIRAGVEGVKDYLAALEVEPMLDEEYAWMGSSLQFELSSALKTLGEMKEPLTKTLRKREAYDKLAFIDVVLDGVRDSAGEELAVALKIQVGFNALDGD</sequence>
<feature type="domain" description="Imelysin-like" evidence="4">
    <location>
        <begin position="43"/>
        <end position="329"/>
    </location>
</feature>
<reference evidence="5 6" key="1">
    <citation type="submission" date="2018-04" db="EMBL/GenBank/DDBJ databases">
        <title>Genomic Encyclopedia of Archaeal and Bacterial Type Strains, Phase II (KMG-II): from individual species to whole genera.</title>
        <authorList>
            <person name="Goeker M."/>
        </authorList>
    </citation>
    <scope>NUCLEOTIDE SEQUENCE [LARGE SCALE GENOMIC DNA]</scope>
    <source>
        <strain evidence="5 6">DSM 23382</strain>
    </source>
</reference>
<evidence type="ECO:0000313" key="6">
    <source>
        <dbReference type="Proteomes" id="UP000244081"/>
    </source>
</evidence>
<dbReference type="Pfam" id="PF09375">
    <property type="entry name" value="Peptidase_M75"/>
    <property type="match status" value="1"/>
</dbReference>
<dbReference type="EMBL" id="QAYG01000008">
    <property type="protein sequence ID" value="PTW59065.1"/>
    <property type="molecule type" value="Genomic_DNA"/>
</dbReference>
<organism evidence="5 6">
    <name type="scientific">Breoghania corrubedonensis</name>
    <dbReference type="NCBI Taxonomy" id="665038"/>
    <lineage>
        <taxon>Bacteria</taxon>
        <taxon>Pseudomonadati</taxon>
        <taxon>Pseudomonadota</taxon>
        <taxon>Alphaproteobacteria</taxon>
        <taxon>Hyphomicrobiales</taxon>
        <taxon>Stappiaceae</taxon>
        <taxon>Breoghania</taxon>
    </lineage>
</organism>
<name>A0A2T5V5N4_9HYPH</name>
<dbReference type="GO" id="GO:0030313">
    <property type="term" value="C:cell envelope"/>
    <property type="evidence" value="ECO:0007669"/>
    <property type="project" value="UniProtKB-SubCell"/>
</dbReference>
<keyword evidence="2 3" id="KW-0732">Signal</keyword>
<dbReference type="InterPro" id="IPR018976">
    <property type="entry name" value="Imelysin-like"/>
</dbReference>
<feature type="chain" id="PRO_5015531413" description="Imelysin-like domain-containing protein" evidence="3">
    <location>
        <begin position="25"/>
        <end position="364"/>
    </location>
</feature>
<comment type="subcellular location">
    <subcellularLocation>
        <location evidence="1">Cell envelope</location>
    </subcellularLocation>
</comment>
<keyword evidence="6" id="KW-1185">Reference proteome</keyword>
<dbReference type="RefSeq" id="WP_107991128.1">
    <property type="nucleotide sequence ID" value="NZ_QAYG01000008.1"/>
</dbReference>
<evidence type="ECO:0000256" key="1">
    <source>
        <dbReference type="ARBA" id="ARBA00004196"/>
    </source>
</evidence>
<dbReference type="Gene3D" id="1.20.1420.20">
    <property type="entry name" value="M75 peptidase, HXXE motif"/>
    <property type="match status" value="1"/>
</dbReference>
<gene>
    <name evidence="5" type="ORF">C8N35_108101</name>
</gene>
<proteinExistence type="predicted"/>
<evidence type="ECO:0000256" key="3">
    <source>
        <dbReference type="SAM" id="SignalP"/>
    </source>
</evidence>
<evidence type="ECO:0000256" key="2">
    <source>
        <dbReference type="ARBA" id="ARBA00022729"/>
    </source>
</evidence>
<comment type="caution">
    <text evidence="5">The sequence shown here is derived from an EMBL/GenBank/DDBJ whole genome shotgun (WGS) entry which is preliminary data.</text>
</comment>
<feature type="signal peptide" evidence="3">
    <location>
        <begin position="1"/>
        <end position="24"/>
    </location>
</feature>
<evidence type="ECO:0000259" key="4">
    <source>
        <dbReference type="Pfam" id="PF09375"/>
    </source>
</evidence>
<evidence type="ECO:0000313" key="5">
    <source>
        <dbReference type="EMBL" id="PTW59065.1"/>
    </source>
</evidence>
<protein>
    <recommendedName>
        <fullName evidence="4">Imelysin-like domain-containing protein</fullName>
    </recommendedName>
</protein>
<dbReference type="Proteomes" id="UP000244081">
    <property type="component" value="Unassembled WGS sequence"/>
</dbReference>
<dbReference type="InterPro" id="IPR034984">
    <property type="entry name" value="Imelysin-like_IPPA"/>
</dbReference>
<dbReference type="OrthoDB" id="5729110at2"/>